<proteinExistence type="predicted"/>
<protein>
    <submittedName>
        <fullName evidence="3">Uncharacterized protein</fullName>
    </submittedName>
</protein>
<feature type="region of interest" description="Disordered" evidence="2">
    <location>
        <begin position="1072"/>
        <end position="1117"/>
    </location>
</feature>
<feature type="compositionally biased region" description="Acidic residues" evidence="2">
    <location>
        <begin position="519"/>
        <end position="528"/>
    </location>
</feature>
<comment type="caution">
    <text evidence="3">The sequence shown here is derived from an EMBL/GenBank/DDBJ whole genome shotgun (WGS) entry which is preliminary data.</text>
</comment>
<evidence type="ECO:0000256" key="1">
    <source>
        <dbReference type="SAM" id="Coils"/>
    </source>
</evidence>
<name>A0A1Q9BYN5_SYMMI</name>
<feature type="compositionally biased region" description="Low complexity" evidence="2">
    <location>
        <begin position="1093"/>
        <end position="1117"/>
    </location>
</feature>
<organism evidence="3 4">
    <name type="scientific">Symbiodinium microadriaticum</name>
    <name type="common">Dinoflagellate</name>
    <name type="synonym">Zooxanthella microadriatica</name>
    <dbReference type="NCBI Taxonomy" id="2951"/>
    <lineage>
        <taxon>Eukaryota</taxon>
        <taxon>Sar</taxon>
        <taxon>Alveolata</taxon>
        <taxon>Dinophyceae</taxon>
        <taxon>Suessiales</taxon>
        <taxon>Symbiodiniaceae</taxon>
        <taxon>Symbiodinium</taxon>
    </lineage>
</organism>
<keyword evidence="1" id="KW-0175">Coiled coil</keyword>
<feature type="coiled-coil region" evidence="1">
    <location>
        <begin position="250"/>
        <end position="302"/>
    </location>
</feature>
<feature type="region of interest" description="Disordered" evidence="2">
    <location>
        <begin position="369"/>
        <end position="390"/>
    </location>
</feature>
<dbReference type="Proteomes" id="UP000186817">
    <property type="component" value="Unassembled WGS sequence"/>
</dbReference>
<accession>A0A1Q9BYN5</accession>
<evidence type="ECO:0000313" key="3">
    <source>
        <dbReference type="EMBL" id="OLP75786.1"/>
    </source>
</evidence>
<feature type="region of interest" description="Disordered" evidence="2">
    <location>
        <begin position="935"/>
        <end position="957"/>
    </location>
</feature>
<reference evidence="3 4" key="1">
    <citation type="submission" date="2016-02" db="EMBL/GenBank/DDBJ databases">
        <title>Genome analysis of coral dinoflagellate symbionts highlights evolutionary adaptations to a symbiotic lifestyle.</title>
        <authorList>
            <person name="Aranda M."/>
            <person name="Li Y."/>
            <person name="Liew Y.J."/>
            <person name="Baumgarten S."/>
            <person name="Simakov O."/>
            <person name="Wilson M."/>
            <person name="Piel J."/>
            <person name="Ashoor H."/>
            <person name="Bougouffa S."/>
            <person name="Bajic V.B."/>
            <person name="Ryu T."/>
            <person name="Ravasi T."/>
            <person name="Bayer T."/>
            <person name="Micklem G."/>
            <person name="Kim H."/>
            <person name="Bhak J."/>
            <person name="Lajeunesse T.C."/>
            <person name="Voolstra C.R."/>
        </authorList>
    </citation>
    <scope>NUCLEOTIDE SEQUENCE [LARGE SCALE GENOMIC DNA]</scope>
    <source>
        <strain evidence="3 4">CCMP2467</strain>
    </source>
</reference>
<feature type="compositionally biased region" description="Basic residues" evidence="2">
    <location>
        <begin position="864"/>
        <end position="877"/>
    </location>
</feature>
<evidence type="ECO:0000256" key="2">
    <source>
        <dbReference type="SAM" id="MobiDB-lite"/>
    </source>
</evidence>
<dbReference type="EMBL" id="LSRX01002281">
    <property type="protein sequence ID" value="OLP75786.1"/>
    <property type="molecule type" value="Genomic_DNA"/>
</dbReference>
<sequence length="1117" mass="125258">MAMPAVEDSAVEDAMVQSVDDTTTEEEKKALKSSDRGRGDQRMDNAPAIENFSPITDGSPIDERSGLTVAQLRDQMESTRIAQQMFHQSEIQRRDNTIQALMDKIAELQQEDEGATIRVQELERQRDTAYQAMDHLNRVNVSMQESYANAMGNRLLNTFNVKFMLFAVKLLPIWEYEKLTNELHEQAMTNMNLRAKVSESEFSVASLGEYLQIVRNEQKTATSSDRMLIAALREEHCDLRSRLGTSEERYEDAIRRGQDVQQRLQHVEDNARQSLPTMHEELSELRRMLKHQEDMNMKVKSEYEMCDLPKYLLPITEVQSVVSNPGANRQGALHMMVSQHRLGGLRLMGIGIEMPGPFVTNSSRTFSTLKMEKRPTSSSTSAVRAEEGSDERISDAAIAKIVEDDVKQADLAASKVPTGLHNIDDTSPRRDRSSFRPPEDHEARMPGLELDLLAQINKMQLEIYESKRAEQRLREDRDEWRLMAEDMQRRQNDDEGEVPRVVLVRLLFVGDDHQNKTNDEEENDETVEGVDPPPGSPGSGNSGPRDPKGDPPDPDDGENDDRDDPEVTEVRISRREADKVIVPPFPTITHLDNWMSQCIANVLSACADPNQEEWMKWLSPAFRPHPDIEALNDSGHRKFKSIDVKLGVAMTAMLRAGSDRAAELYLEVNRKSNEYVRDYDGKIIKGRQIVAMMYESFRTQDRSDMIVTLDYLIKLPYNGGSKLHQFKQTWMEILVRMRREDVPTKKASRDCLYNKIKNSPAMKWELGLHYEHLHYDDPRRSYENLLAIMDRVIMRKREQANLAQTQVGLRQMLDGKDLLAAPARGSGKDVSPSAPAPKGGGGRPNKGNEGKGGDAAPVLPQSKAKPHAKAKPKKKDNKRAESVDTKNKKNIRCKFHFTSSGCKNGKVQDTQSVGELCRAWNPLAPAIQKRVTQFADDDSDGASIDSDVDSDCSTDDERPEMVLPIRKQVNRRVSFSSDTKFKSSNPRKSYKEQGGEIIRINMQRFLADEKRTSDLEFAKHKARLKAQIFKDMLDDGKDGDRIAHLRIPGTSQVVAIAFLGRLISRSSAGITPPACSAGPSAATEGGARQGPQASASSSAITTGWAGTSATGESSGGR</sequence>
<feature type="compositionally biased region" description="Basic and acidic residues" evidence="2">
    <location>
        <begin position="422"/>
        <end position="444"/>
    </location>
</feature>
<feature type="region of interest" description="Disordered" evidence="2">
    <location>
        <begin position="1"/>
        <end position="63"/>
    </location>
</feature>
<gene>
    <name evidence="3" type="ORF">AK812_SmicGene44367</name>
</gene>
<feature type="region of interest" description="Disordered" evidence="2">
    <location>
        <begin position="417"/>
        <end position="446"/>
    </location>
</feature>
<feature type="region of interest" description="Disordered" evidence="2">
    <location>
        <begin position="512"/>
        <end position="575"/>
    </location>
</feature>
<dbReference type="AlphaFoldDB" id="A0A1Q9BYN5"/>
<feature type="compositionally biased region" description="Acidic residues" evidence="2">
    <location>
        <begin position="552"/>
        <end position="567"/>
    </location>
</feature>
<keyword evidence="4" id="KW-1185">Reference proteome</keyword>
<feature type="compositionally biased region" description="Basic and acidic residues" evidence="2">
    <location>
        <begin position="25"/>
        <end position="43"/>
    </location>
</feature>
<evidence type="ECO:0000313" key="4">
    <source>
        <dbReference type="Proteomes" id="UP000186817"/>
    </source>
</evidence>
<feature type="coiled-coil region" evidence="1">
    <location>
        <begin position="91"/>
        <end position="139"/>
    </location>
</feature>
<dbReference type="OrthoDB" id="418331at2759"/>
<feature type="compositionally biased region" description="Acidic residues" evidence="2">
    <location>
        <begin position="935"/>
        <end position="954"/>
    </location>
</feature>
<feature type="region of interest" description="Disordered" evidence="2">
    <location>
        <begin position="821"/>
        <end position="885"/>
    </location>
</feature>